<organism evidence="2 3">
    <name type="scientific">Bombardia bombarda</name>
    <dbReference type="NCBI Taxonomy" id="252184"/>
    <lineage>
        <taxon>Eukaryota</taxon>
        <taxon>Fungi</taxon>
        <taxon>Dikarya</taxon>
        <taxon>Ascomycota</taxon>
        <taxon>Pezizomycotina</taxon>
        <taxon>Sordariomycetes</taxon>
        <taxon>Sordariomycetidae</taxon>
        <taxon>Sordariales</taxon>
        <taxon>Lasiosphaeriaceae</taxon>
        <taxon>Bombardia</taxon>
    </lineage>
</organism>
<keyword evidence="1" id="KW-0812">Transmembrane</keyword>
<name>A0AA39XB69_9PEZI</name>
<dbReference type="Proteomes" id="UP001174934">
    <property type="component" value="Unassembled WGS sequence"/>
</dbReference>
<dbReference type="AlphaFoldDB" id="A0AA39XB69"/>
<proteinExistence type="predicted"/>
<accession>A0AA39XB69</accession>
<evidence type="ECO:0000313" key="2">
    <source>
        <dbReference type="EMBL" id="KAK0630699.1"/>
    </source>
</evidence>
<evidence type="ECO:0000313" key="3">
    <source>
        <dbReference type="Proteomes" id="UP001174934"/>
    </source>
</evidence>
<evidence type="ECO:0000256" key="1">
    <source>
        <dbReference type="SAM" id="Phobius"/>
    </source>
</evidence>
<sequence length="77" mass="8900">MVVVLLMAGGWLAGWLVGKECECGYLLFKDARLQRLLLLARCRWKRTGIVYQKIWMGMVWLFEFFVACLFACLHAVG</sequence>
<comment type="caution">
    <text evidence="2">The sequence shown here is derived from an EMBL/GenBank/DDBJ whole genome shotgun (WGS) entry which is preliminary data.</text>
</comment>
<reference evidence="2" key="1">
    <citation type="submission" date="2023-06" db="EMBL/GenBank/DDBJ databases">
        <title>Genome-scale phylogeny and comparative genomics of the fungal order Sordariales.</title>
        <authorList>
            <consortium name="Lawrence Berkeley National Laboratory"/>
            <person name="Hensen N."/>
            <person name="Bonometti L."/>
            <person name="Westerberg I."/>
            <person name="Brannstrom I.O."/>
            <person name="Guillou S."/>
            <person name="Cros-Aarteil S."/>
            <person name="Calhoun S."/>
            <person name="Haridas S."/>
            <person name="Kuo A."/>
            <person name="Mondo S."/>
            <person name="Pangilinan J."/>
            <person name="Riley R."/>
            <person name="LaButti K."/>
            <person name="Andreopoulos B."/>
            <person name="Lipzen A."/>
            <person name="Chen C."/>
            <person name="Yanf M."/>
            <person name="Daum C."/>
            <person name="Ng V."/>
            <person name="Clum A."/>
            <person name="Steindorff A."/>
            <person name="Ohm R."/>
            <person name="Martin F."/>
            <person name="Silar P."/>
            <person name="Natvig D."/>
            <person name="Lalanne C."/>
            <person name="Gautier V."/>
            <person name="Ament-velasquez S.L."/>
            <person name="Kruys A."/>
            <person name="Hutchinson M.I."/>
            <person name="Powell A.J."/>
            <person name="Barry K."/>
            <person name="Miller A.N."/>
            <person name="Grigoriev I.V."/>
            <person name="Debuchy R."/>
            <person name="Gladieux P."/>
            <person name="Thoren M.H."/>
            <person name="Johannesson H."/>
        </authorList>
    </citation>
    <scope>NUCLEOTIDE SEQUENCE</scope>
    <source>
        <strain evidence="2">SMH3391-2</strain>
    </source>
</reference>
<keyword evidence="3" id="KW-1185">Reference proteome</keyword>
<feature type="transmembrane region" description="Helical" evidence="1">
    <location>
        <begin position="54"/>
        <end position="76"/>
    </location>
</feature>
<dbReference type="EMBL" id="JAULSR010000002">
    <property type="protein sequence ID" value="KAK0630699.1"/>
    <property type="molecule type" value="Genomic_DNA"/>
</dbReference>
<keyword evidence="1" id="KW-1133">Transmembrane helix</keyword>
<protein>
    <submittedName>
        <fullName evidence="2">Uncharacterized protein</fullName>
    </submittedName>
</protein>
<keyword evidence="1" id="KW-0472">Membrane</keyword>
<gene>
    <name evidence="2" type="ORF">B0T17DRAFT_228493</name>
</gene>